<organism evidence="1 2">
    <name type="scientific">Allacma fusca</name>
    <dbReference type="NCBI Taxonomy" id="39272"/>
    <lineage>
        <taxon>Eukaryota</taxon>
        <taxon>Metazoa</taxon>
        <taxon>Ecdysozoa</taxon>
        <taxon>Arthropoda</taxon>
        <taxon>Hexapoda</taxon>
        <taxon>Collembola</taxon>
        <taxon>Symphypleona</taxon>
        <taxon>Sminthuridae</taxon>
        <taxon>Allacma</taxon>
    </lineage>
</organism>
<keyword evidence="2" id="KW-1185">Reference proteome</keyword>
<feature type="non-terminal residue" evidence="1">
    <location>
        <position position="1"/>
    </location>
</feature>
<proteinExistence type="predicted"/>
<dbReference type="AlphaFoldDB" id="A0A8J2LHD8"/>
<reference evidence="1" key="1">
    <citation type="submission" date="2021-06" db="EMBL/GenBank/DDBJ databases">
        <authorList>
            <person name="Hodson N. C."/>
            <person name="Mongue J. A."/>
            <person name="Jaron S. K."/>
        </authorList>
    </citation>
    <scope>NUCLEOTIDE SEQUENCE</scope>
</reference>
<accession>A0A8J2LHD8</accession>
<protein>
    <submittedName>
        <fullName evidence="1">Uncharacterized protein</fullName>
    </submittedName>
</protein>
<evidence type="ECO:0000313" key="1">
    <source>
        <dbReference type="EMBL" id="CAG7833905.1"/>
    </source>
</evidence>
<dbReference type="Proteomes" id="UP000708208">
    <property type="component" value="Unassembled WGS sequence"/>
</dbReference>
<comment type="caution">
    <text evidence="1">The sequence shown here is derived from an EMBL/GenBank/DDBJ whole genome shotgun (WGS) entry which is preliminary data.</text>
</comment>
<gene>
    <name evidence="1" type="ORF">AFUS01_LOCUS43471</name>
</gene>
<evidence type="ECO:0000313" key="2">
    <source>
        <dbReference type="Proteomes" id="UP000708208"/>
    </source>
</evidence>
<dbReference type="EMBL" id="CAJVCH010570057">
    <property type="protein sequence ID" value="CAG7833905.1"/>
    <property type="molecule type" value="Genomic_DNA"/>
</dbReference>
<sequence length="18" mass="2115">NLTLTENNNIISLRLYHS</sequence>
<name>A0A8J2LHD8_9HEXA</name>